<organism evidence="2">
    <name type="scientific">uncultured Acidimicrobiales bacterium</name>
    <dbReference type="NCBI Taxonomy" id="310071"/>
    <lineage>
        <taxon>Bacteria</taxon>
        <taxon>Bacillati</taxon>
        <taxon>Actinomycetota</taxon>
        <taxon>Acidimicrobiia</taxon>
        <taxon>Acidimicrobiales</taxon>
        <taxon>environmental samples</taxon>
    </lineage>
</organism>
<feature type="domain" description="Methyltransferase" evidence="1">
    <location>
        <begin position="56"/>
        <end position="150"/>
    </location>
</feature>
<dbReference type="InterPro" id="IPR050508">
    <property type="entry name" value="Methyltransf_Superfamily"/>
</dbReference>
<dbReference type="Pfam" id="PF13649">
    <property type="entry name" value="Methyltransf_25"/>
    <property type="match status" value="1"/>
</dbReference>
<dbReference type="SUPFAM" id="SSF53335">
    <property type="entry name" value="S-adenosyl-L-methionine-dependent methyltransferases"/>
    <property type="match status" value="1"/>
</dbReference>
<dbReference type="CDD" id="cd02440">
    <property type="entry name" value="AdoMet_MTases"/>
    <property type="match status" value="1"/>
</dbReference>
<accession>A0A6J4HCZ9</accession>
<sequence>MTAGDTHGLGYRRVDEDPNVSVLIQTMDATSRWRATAELRAWERHALQLQEGERLLDVGCGPGDAALALVADVGATGHLVGVDSSASMLTVARERAGTAKCSVRFSVGDALSLDEPDASFDVARSERTLQWVTDPEAAVAELARVLRPGGRMALTDTDWSTLRLDVGDRDVGAKVSRALRIERRRPSNIGSRLPGLVRQAGFTELSAAAATQVWTDWDPAESPAPAGCFSMESLAEDLVTAGELESVDTAGFVSTVHEAARQGHFFMSLTMFAVVASKEA</sequence>
<dbReference type="InterPro" id="IPR029063">
    <property type="entry name" value="SAM-dependent_MTases_sf"/>
</dbReference>
<protein>
    <recommendedName>
        <fullName evidence="1">Methyltransferase domain-containing protein</fullName>
    </recommendedName>
</protein>
<dbReference type="PANTHER" id="PTHR42912">
    <property type="entry name" value="METHYLTRANSFERASE"/>
    <property type="match status" value="1"/>
</dbReference>
<evidence type="ECO:0000259" key="1">
    <source>
        <dbReference type="Pfam" id="PF13649"/>
    </source>
</evidence>
<proteinExistence type="predicted"/>
<dbReference type="InterPro" id="IPR041698">
    <property type="entry name" value="Methyltransf_25"/>
</dbReference>
<name>A0A6J4HCZ9_9ACTN</name>
<dbReference type="EMBL" id="CADCTF010000026">
    <property type="protein sequence ID" value="CAA9219948.1"/>
    <property type="molecule type" value="Genomic_DNA"/>
</dbReference>
<dbReference type="Gene3D" id="3.40.50.150">
    <property type="entry name" value="Vaccinia Virus protein VP39"/>
    <property type="match status" value="1"/>
</dbReference>
<gene>
    <name evidence="2" type="ORF">AVDCRST_MAG50-429</name>
</gene>
<dbReference type="GO" id="GO:0008168">
    <property type="term" value="F:methyltransferase activity"/>
    <property type="evidence" value="ECO:0007669"/>
    <property type="project" value="TreeGrafter"/>
</dbReference>
<dbReference type="AlphaFoldDB" id="A0A6J4HCZ9"/>
<evidence type="ECO:0000313" key="2">
    <source>
        <dbReference type="EMBL" id="CAA9219948.1"/>
    </source>
</evidence>
<reference evidence="2" key="1">
    <citation type="submission" date="2020-02" db="EMBL/GenBank/DDBJ databases">
        <authorList>
            <person name="Meier V. D."/>
        </authorList>
    </citation>
    <scope>NUCLEOTIDE SEQUENCE</scope>
    <source>
        <strain evidence="2">AVDCRST_MAG50</strain>
    </source>
</reference>